<keyword evidence="1" id="KW-0732">Signal</keyword>
<organism evidence="3 4">
    <name type="scientific">Yoonia rhodophyticola</name>
    <dbReference type="NCBI Taxonomy" id="3137370"/>
    <lineage>
        <taxon>Bacteria</taxon>
        <taxon>Pseudomonadati</taxon>
        <taxon>Pseudomonadota</taxon>
        <taxon>Alphaproteobacteria</taxon>
        <taxon>Rhodobacterales</taxon>
        <taxon>Paracoccaceae</taxon>
        <taxon>Yoonia</taxon>
    </lineage>
</organism>
<evidence type="ECO:0000259" key="2">
    <source>
        <dbReference type="Pfam" id="PF06904"/>
    </source>
</evidence>
<dbReference type="InterPro" id="IPR009045">
    <property type="entry name" value="Zn_M74/Hedgehog-like"/>
</dbReference>
<sequence>MIRAGILTILMALPSALVAQDGSIRPLARDAAPAIVQPQTGDVFTRRWRRAEVAAPAAPVIIAQGDPAVRPLARGSVAAILAGSRLRPVARPYTRPDLAHGAQTRPLFRAEQNLFAFSPYALAISPRPTSRPATIVVAAEQRRIARLRGQVCGDPDIQGSAIGQVSGRGACGIGQGVRVKSVAGITLTPQATIDCQTAKALKTWVKRGVIPAVGDAGGGAAGLRVVSHYACRTRNNQAGARLSEHAFGRAIDIAGIRLRSGREITLLTDWNKPGDGARLRQMWRAACGPFGTVLGPESNRFHRDHFHFDTARYRSGPYCR</sequence>
<dbReference type="Pfam" id="PF06904">
    <property type="entry name" value="Extensin-like_C"/>
    <property type="match status" value="1"/>
</dbReference>
<protein>
    <submittedName>
        <fullName evidence="3">Extensin family protein</fullName>
    </submittedName>
</protein>
<keyword evidence="4" id="KW-1185">Reference proteome</keyword>
<feature type="signal peptide" evidence="1">
    <location>
        <begin position="1"/>
        <end position="19"/>
    </location>
</feature>
<reference evidence="4" key="1">
    <citation type="submission" date="2024-04" db="EMBL/GenBank/DDBJ databases">
        <title>Phylogenomic analyses of a clade within the roseobacter group suggest taxonomic reassignments of species of the genera Aestuariivita, Citreicella, Loktanella, Nautella, Pelagibaca, Ruegeria, Thalassobius, Thiobacimonas and Tropicibacter, and the proposal o.</title>
        <authorList>
            <person name="Jeon C.O."/>
        </authorList>
    </citation>
    <scope>NUCLEOTIDE SEQUENCE [LARGE SCALE GENOMIC DNA]</scope>
    <source>
        <strain evidence="4">SS1-5</strain>
    </source>
</reference>
<feature type="domain" description="Extensin-like C-terminal" evidence="2">
    <location>
        <begin position="167"/>
        <end position="320"/>
    </location>
</feature>
<dbReference type="Gene3D" id="3.30.1380.10">
    <property type="match status" value="1"/>
</dbReference>
<reference evidence="3 4" key="2">
    <citation type="submission" date="2024-08" db="EMBL/GenBank/DDBJ databases">
        <title>Phylogenomic analyses of a clade within the roseobacter group suggest taxonomic reassignments of species of the genera Aestuariivita, Citreicella, Loktanella, Nautella, Pelagibaca, Ruegeria, Thalassobius, Thiobacimonas and Tropicibacter, and the proposal o.</title>
        <authorList>
            <person name="Jeon C.O."/>
        </authorList>
    </citation>
    <scope>NUCLEOTIDE SEQUENCE [LARGE SCALE GENOMIC DNA]</scope>
    <source>
        <strain evidence="3 4">SS1-5</strain>
    </source>
</reference>
<dbReference type="InterPro" id="IPR009683">
    <property type="entry name" value="Extensin-like_C"/>
</dbReference>
<dbReference type="RefSeq" id="WP_373635258.1">
    <property type="nucleotide sequence ID" value="NZ_CP151767.2"/>
</dbReference>
<feature type="chain" id="PRO_5045821093" evidence="1">
    <location>
        <begin position="20"/>
        <end position="320"/>
    </location>
</feature>
<evidence type="ECO:0000313" key="3">
    <source>
        <dbReference type="EMBL" id="XFU26554.1"/>
    </source>
</evidence>
<dbReference type="EMBL" id="CP151767">
    <property type="protein sequence ID" value="XFU26554.1"/>
    <property type="molecule type" value="Genomic_DNA"/>
</dbReference>
<gene>
    <name evidence="3" type="ORF">AABB31_23395</name>
</gene>
<accession>A0ABZ3JCF7</accession>
<evidence type="ECO:0000313" key="4">
    <source>
        <dbReference type="Proteomes" id="UP001470809"/>
    </source>
</evidence>
<name>A0ABZ3JCF7_9RHOB</name>
<dbReference type="Proteomes" id="UP001470809">
    <property type="component" value="Chromosome"/>
</dbReference>
<evidence type="ECO:0000256" key="1">
    <source>
        <dbReference type="SAM" id="SignalP"/>
    </source>
</evidence>
<proteinExistence type="predicted"/>